<dbReference type="RefSeq" id="WP_062040276.1">
    <property type="nucleotide sequence ID" value="NZ_DF968182.1"/>
</dbReference>
<dbReference type="Pfam" id="PF09413">
    <property type="entry name" value="DUF2007"/>
    <property type="match status" value="1"/>
</dbReference>
<dbReference type="OrthoDB" id="1149279at2"/>
<proteinExistence type="predicted"/>
<name>A0A0S7C2F2_9BACT</name>
<dbReference type="STRING" id="1678841.TBC1_111490"/>
<keyword evidence="3" id="KW-1185">Reference proteome</keyword>
<gene>
    <name evidence="2" type="ORF">TBC1_111490</name>
</gene>
<protein>
    <recommendedName>
        <fullName evidence="1">DUF2007 domain-containing protein</fullName>
    </recommendedName>
</protein>
<organism evidence="2">
    <name type="scientific">Lentimicrobium saccharophilum</name>
    <dbReference type="NCBI Taxonomy" id="1678841"/>
    <lineage>
        <taxon>Bacteria</taxon>
        <taxon>Pseudomonadati</taxon>
        <taxon>Bacteroidota</taxon>
        <taxon>Bacteroidia</taxon>
        <taxon>Bacteroidales</taxon>
        <taxon>Lentimicrobiaceae</taxon>
        <taxon>Lentimicrobium</taxon>
    </lineage>
</organism>
<reference evidence="2" key="1">
    <citation type="journal article" date="2015" name="Genome Announc.">
        <title>Draft Genome Sequence of Bacteroidales Strain TBC1, a Novel Isolate from a Methanogenic Wastewater Treatment System.</title>
        <authorList>
            <person name="Tourlousse D.M."/>
            <person name="Matsuura N."/>
            <person name="Sun L."/>
            <person name="Toyonaga M."/>
            <person name="Kuroda K."/>
            <person name="Ohashi A."/>
            <person name="Cruz R."/>
            <person name="Yamaguchi T."/>
            <person name="Sekiguchi Y."/>
        </authorList>
    </citation>
    <scope>NUCLEOTIDE SEQUENCE [LARGE SCALE GENOMIC DNA]</scope>
    <source>
        <strain evidence="2">TBC1</strain>
    </source>
</reference>
<dbReference type="InterPro" id="IPR018551">
    <property type="entry name" value="DUF2007"/>
</dbReference>
<evidence type="ECO:0000313" key="2">
    <source>
        <dbReference type="EMBL" id="GAP43337.1"/>
    </source>
</evidence>
<dbReference type="EMBL" id="DF968182">
    <property type="protein sequence ID" value="GAP43337.1"/>
    <property type="molecule type" value="Genomic_DNA"/>
</dbReference>
<dbReference type="Proteomes" id="UP000053091">
    <property type="component" value="Unassembled WGS sequence"/>
</dbReference>
<sequence>METKSKLIRVFAGSEITVNLLRHELEKEGIATNVINEFEESNFRGFSTGTPYSVDLYILDTDMDKAEPIVKAFLEVNKM</sequence>
<dbReference type="AlphaFoldDB" id="A0A0S7C2F2"/>
<evidence type="ECO:0000259" key="1">
    <source>
        <dbReference type="Pfam" id="PF09413"/>
    </source>
</evidence>
<accession>A0A0S7C2F2</accession>
<feature type="domain" description="DUF2007" evidence="1">
    <location>
        <begin position="11"/>
        <end position="71"/>
    </location>
</feature>
<evidence type="ECO:0000313" key="3">
    <source>
        <dbReference type="Proteomes" id="UP000053091"/>
    </source>
</evidence>